<dbReference type="PANTHER" id="PTHR10127">
    <property type="entry name" value="DISCOIDIN, CUB, EGF, LAMININ , AND ZINC METALLOPROTEASE DOMAIN CONTAINING"/>
    <property type="match status" value="1"/>
</dbReference>
<dbReference type="InterPro" id="IPR024079">
    <property type="entry name" value="MetalloPept_cat_dom_sf"/>
</dbReference>
<evidence type="ECO:0000256" key="3">
    <source>
        <dbReference type="ARBA" id="ARBA00022723"/>
    </source>
</evidence>
<keyword evidence="5 9" id="KW-0862">Zinc</keyword>
<proteinExistence type="predicted"/>
<reference evidence="14" key="1">
    <citation type="submission" date="2016-11" db="UniProtKB">
        <authorList>
            <consortium name="WormBaseParasite"/>
        </authorList>
    </citation>
    <scope>IDENTIFICATION</scope>
</reference>
<keyword evidence="4 9" id="KW-0378">Hydrolase</keyword>
<dbReference type="SMART" id="SM00042">
    <property type="entry name" value="CUB"/>
    <property type="match status" value="1"/>
</dbReference>
<dbReference type="GO" id="GO:0008270">
    <property type="term" value="F:zinc ion binding"/>
    <property type="evidence" value="ECO:0007669"/>
    <property type="project" value="UniProtKB-UniRule"/>
</dbReference>
<protein>
    <recommendedName>
        <fullName evidence="10">Metalloendopeptidase</fullName>
        <ecNumber evidence="10">3.4.24.-</ecNumber>
    </recommendedName>
</protein>
<dbReference type="Pfam" id="PF00431">
    <property type="entry name" value="CUB"/>
    <property type="match status" value="1"/>
</dbReference>
<dbReference type="PRINTS" id="PR00480">
    <property type="entry name" value="ASTACIN"/>
</dbReference>
<feature type="active site" evidence="9">
    <location>
        <position position="270"/>
    </location>
</feature>
<dbReference type="GO" id="GO:0004222">
    <property type="term" value="F:metalloendopeptidase activity"/>
    <property type="evidence" value="ECO:0007669"/>
    <property type="project" value="UniProtKB-UniRule"/>
</dbReference>
<dbReference type="InterPro" id="IPR035914">
    <property type="entry name" value="Sperma_CUB_dom_sf"/>
</dbReference>
<feature type="binding site" evidence="9">
    <location>
        <position position="273"/>
    </location>
    <ligand>
        <name>Zn(2+)</name>
        <dbReference type="ChEBI" id="CHEBI:29105"/>
        <note>catalytic</note>
    </ligand>
</feature>
<accession>A0A1I7ZE19</accession>
<keyword evidence="3 9" id="KW-0479">Metal-binding</keyword>
<evidence type="ECO:0000256" key="9">
    <source>
        <dbReference type="PROSITE-ProRule" id="PRU01211"/>
    </source>
</evidence>
<keyword evidence="1" id="KW-0245">EGF-like domain</keyword>
<evidence type="ECO:0000313" key="13">
    <source>
        <dbReference type="Proteomes" id="UP000095287"/>
    </source>
</evidence>
<dbReference type="SUPFAM" id="SSF49854">
    <property type="entry name" value="Spermadhesin, CUB domain"/>
    <property type="match status" value="1"/>
</dbReference>
<feature type="domain" description="Peptidase M12A" evidence="12">
    <location>
        <begin position="177"/>
        <end position="379"/>
    </location>
</feature>
<evidence type="ECO:0000256" key="2">
    <source>
        <dbReference type="ARBA" id="ARBA00022670"/>
    </source>
</evidence>
<keyword evidence="2 9" id="KW-0645">Protease</keyword>
<evidence type="ECO:0000313" key="14">
    <source>
        <dbReference type="WBParaSite" id="L893_g2551.t1"/>
    </source>
</evidence>
<dbReference type="InterPro" id="IPR001506">
    <property type="entry name" value="Peptidase_M12A"/>
</dbReference>
<evidence type="ECO:0000256" key="8">
    <source>
        <dbReference type="PROSITE-ProRule" id="PRU00059"/>
    </source>
</evidence>
<dbReference type="Gene3D" id="3.40.390.10">
    <property type="entry name" value="Collagenase (Catalytic Domain)"/>
    <property type="match status" value="1"/>
</dbReference>
<keyword evidence="13" id="KW-1185">Reference proteome</keyword>
<dbReference type="InterPro" id="IPR006026">
    <property type="entry name" value="Peptidase_Metallo"/>
</dbReference>
<comment type="cofactor">
    <cofactor evidence="9 10">
        <name>Zn(2+)</name>
        <dbReference type="ChEBI" id="CHEBI:29105"/>
    </cofactor>
    <text evidence="9 10">Binds 1 zinc ion per subunit.</text>
</comment>
<comment type="caution">
    <text evidence="8">Lacks conserved residue(s) required for the propagation of feature annotation.</text>
</comment>
<dbReference type="SMART" id="SM00235">
    <property type="entry name" value="ZnMc"/>
    <property type="match status" value="1"/>
</dbReference>
<dbReference type="WBParaSite" id="L893_g2551.t1">
    <property type="protein sequence ID" value="L893_g2551.t1"/>
    <property type="gene ID" value="L893_g2551"/>
</dbReference>
<dbReference type="InterPro" id="IPR034035">
    <property type="entry name" value="Astacin-like_dom"/>
</dbReference>
<dbReference type="CDD" id="cd00041">
    <property type="entry name" value="CUB"/>
    <property type="match status" value="1"/>
</dbReference>
<feature type="domain" description="CUB" evidence="11">
    <location>
        <begin position="423"/>
        <end position="528"/>
    </location>
</feature>
<evidence type="ECO:0000256" key="10">
    <source>
        <dbReference type="RuleBase" id="RU361183"/>
    </source>
</evidence>
<dbReference type="PROSITE" id="PS01180">
    <property type="entry name" value="CUB"/>
    <property type="match status" value="1"/>
</dbReference>
<dbReference type="CDD" id="cd04280">
    <property type="entry name" value="ZnMc_astacin_like"/>
    <property type="match status" value="1"/>
</dbReference>
<name>A0A1I7ZE19_9BILA</name>
<evidence type="ECO:0000256" key="4">
    <source>
        <dbReference type="ARBA" id="ARBA00022801"/>
    </source>
</evidence>
<dbReference type="Proteomes" id="UP000095287">
    <property type="component" value="Unplaced"/>
</dbReference>
<evidence type="ECO:0000256" key="5">
    <source>
        <dbReference type="ARBA" id="ARBA00022833"/>
    </source>
</evidence>
<dbReference type="AlphaFoldDB" id="A0A1I7ZE19"/>
<organism evidence="13 14">
    <name type="scientific">Steinernema glaseri</name>
    <dbReference type="NCBI Taxonomy" id="37863"/>
    <lineage>
        <taxon>Eukaryota</taxon>
        <taxon>Metazoa</taxon>
        <taxon>Ecdysozoa</taxon>
        <taxon>Nematoda</taxon>
        <taxon>Chromadorea</taxon>
        <taxon>Rhabditida</taxon>
        <taxon>Tylenchina</taxon>
        <taxon>Panagrolaimomorpha</taxon>
        <taxon>Strongyloidoidea</taxon>
        <taxon>Steinernematidae</taxon>
        <taxon>Steinernema</taxon>
    </lineage>
</organism>
<feature type="binding site" evidence="9">
    <location>
        <position position="279"/>
    </location>
    <ligand>
        <name>Zn(2+)</name>
        <dbReference type="ChEBI" id="CHEBI:29105"/>
        <note>catalytic</note>
    </ligand>
</feature>
<dbReference type="PANTHER" id="PTHR10127:SF819">
    <property type="entry name" value="ZINC METALLOPROTEINASE NAS-26"/>
    <property type="match status" value="1"/>
</dbReference>
<keyword evidence="7" id="KW-1015">Disulfide bond</keyword>
<evidence type="ECO:0000259" key="12">
    <source>
        <dbReference type="PROSITE" id="PS51864"/>
    </source>
</evidence>
<dbReference type="SUPFAM" id="SSF55486">
    <property type="entry name" value="Metalloproteases ('zincins'), catalytic domain"/>
    <property type="match status" value="1"/>
</dbReference>
<dbReference type="GO" id="GO:0006508">
    <property type="term" value="P:proteolysis"/>
    <property type="evidence" value="ECO:0007669"/>
    <property type="project" value="UniProtKB-KW"/>
</dbReference>
<feature type="binding site" evidence="9">
    <location>
        <position position="269"/>
    </location>
    <ligand>
        <name>Zn(2+)</name>
        <dbReference type="ChEBI" id="CHEBI:29105"/>
        <note>catalytic</note>
    </ligand>
</feature>
<dbReference type="Gene3D" id="2.60.120.290">
    <property type="entry name" value="Spermadhesin, CUB domain"/>
    <property type="match status" value="1"/>
</dbReference>
<dbReference type="PROSITE" id="PS51864">
    <property type="entry name" value="ASTACIN"/>
    <property type="match status" value="1"/>
</dbReference>
<evidence type="ECO:0000256" key="1">
    <source>
        <dbReference type="ARBA" id="ARBA00022536"/>
    </source>
</evidence>
<evidence type="ECO:0000256" key="7">
    <source>
        <dbReference type="ARBA" id="ARBA00023157"/>
    </source>
</evidence>
<evidence type="ECO:0000256" key="6">
    <source>
        <dbReference type="ARBA" id="ARBA00023049"/>
    </source>
</evidence>
<dbReference type="InterPro" id="IPR000859">
    <property type="entry name" value="CUB_dom"/>
</dbReference>
<keyword evidence="6 9" id="KW-0482">Metalloprotease</keyword>
<dbReference type="Pfam" id="PF01400">
    <property type="entry name" value="Astacin"/>
    <property type="match status" value="1"/>
</dbReference>
<dbReference type="EC" id="3.4.24.-" evidence="10"/>
<evidence type="ECO:0000259" key="11">
    <source>
        <dbReference type="PROSITE" id="PS01180"/>
    </source>
</evidence>
<sequence>MTPLALLMFQHVYYTFTLLVPQRAETSAISAHLAISKWNELVQVQAALASSWSLQIESAPYCLRRCAKISYVDRGRMAPELTQRRFARGDSQSRPAAFSGDVFWSQGVSGLEAGRRIASAKCRIKSALALNLLRRLRHRSFRLFLPPGMESMSSGNETHFTIIENVSRTKFHRHRRQAIAGPMYNWPSSEIPFQIWGGDFNFQQLIRRGIRMWEEHTCLRFRENAQRHDGIRFVLENGESCFTEHIGHKVGFQDIIIGSECAEDYVVAHEIAHALGFWHTHQRPDREKFITINWNNVLEEATASFIPFRSMLQAFGIRQVSNQRLPYDYGSLMHYNAVAHAVKTSDYTIVPKELKYLTTMGTEKIAFLDAKIINDIYCPNICTGRQQLRCQGGGYPNPNNCNVCRCPEGLGGAQCDQLQPSTCGEEIRATGQWQTLSSPPGKTIHCYWRISVPEGSRVRFRLSDGEFPCTYGCQSYVEIKHKMDVRLTGFRSCCWRPKEATVSEGNQIFVIYHPNGKKAGFSLRSFANFHTVGHGLNGTAVAGDGVHGQEGAVADVVVLSVEHLPAEAADVVLRSVLHEARGVVGVVEPFLQLDDALDEAVFGFRSLADPVLAQGI</sequence>